<accession>A0ABT8YJ20</accession>
<dbReference type="Proteomes" id="UP001174932">
    <property type="component" value="Unassembled WGS sequence"/>
</dbReference>
<keyword evidence="4" id="KW-1185">Reference proteome</keyword>
<dbReference type="Gene3D" id="3.40.50.12780">
    <property type="entry name" value="N-terminal domain of ligase-like"/>
    <property type="match status" value="1"/>
</dbReference>
<dbReference type="InterPro" id="IPR045851">
    <property type="entry name" value="AMP-bd_C_sf"/>
</dbReference>
<evidence type="ECO:0000313" key="4">
    <source>
        <dbReference type="Proteomes" id="UP001174932"/>
    </source>
</evidence>
<gene>
    <name evidence="3" type="ORF">Q4481_06745</name>
</gene>
<sequence>MFSSILAVVGAAMLVWLATAFRERRQIGGTFPQALKFSQYKFLYGLRIKGLPPAAETRGPVLYCILEQSGLDRAILQSVLPIETFHLTPDMADSQGHNLIRSVLASQGYICLYLPPQVEASPETQALLREVGAIARDTNTRIQPLYIRGTRHSLWSHATPEQAPRTLLPQMVLAAAPEFSLSGYTDQTIADRMMDGLTLAKFNSMNFSANLFETLVASARLFGPGREILLDALGGKLSYRSILVGARALGNRYRSLSKPGEAVGVLLPNTNVMVMSLFGLLSGGRIAAMLNYTAGPAAIGSALRTASIGTVISSRAFIEKASLEALVKRIETEGTRLVYVEDLSGEITLWEKLVALLLWRRPLERRSIDAPALILFTSGSEGTPKGVVLSSRNLIANAVQADCRIDISSTDMLFNVLPAFHSFGMLGGTLLPLLFGITLYQYPSPIHYKIIPGVARKLKPTIMFGTDTFLHAYGKAAKEGDFDSLRLIVAGAEAVREPTRTLFRERFNAEIVEGYGMTEASPVVAVNSSSMQKEGSVGRLLPGMEMMTEVVEGIDEGVKLLISGPNVMLGYLYSNRPGEVQMMSGPWHDTGDIVAIDERGFISIVGRAKRFAKIAGEMVSLGAVEIMVQHLWPEDEHAAIALPDKRKGERIVLVTTKKPAVLDELRRYSRSFGATELMVPQDIVSVEQIPVLGSGKTDYVSAEKLAAERLPQ</sequence>
<reference evidence="3" key="2">
    <citation type="submission" date="2023-07" db="EMBL/GenBank/DDBJ databases">
        <authorList>
            <person name="Shen H."/>
        </authorList>
    </citation>
    <scope>NUCLEOTIDE SEQUENCE</scope>
    <source>
        <strain evidence="3">TNR-22</strain>
    </source>
</reference>
<proteinExistence type="inferred from homology"/>
<evidence type="ECO:0000313" key="3">
    <source>
        <dbReference type="EMBL" id="MDO6963648.1"/>
    </source>
</evidence>
<evidence type="ECO:0000259" key="2">
    <source>
        <dbReference type="Pfam" id="PF00501"/>
    </source>
</evidence>
<feature type="domain" description="AMP-dependent synthetase/ligase" evidence="2">
    <location>
        <begin position="224"/>
        <end position="572"/>
    </location>
</feature>
<name>A0ABT8YJ20_9HYPH</name>
<dbReference type="Gene3D" id="3.30.300.30">
    <property type="match status" value="1"/>
</dbReference>
<comment type="caution">
    <text evidence="3">The sequence shown here is derived from an EMBL/GenBank/DDBJ whole genome shotgun (WGS) entry which is preliminary data.</text>
</comment>
<dbReference type="InterPro" id="IPR020845">
    <property type="entry name" value="AMP-binding_CS"/>
</dbReference>
<dbReference type="InterPro" id="IPR042099">
    <property type="entry name" value="ANL_N_sf"/>
</dbReference>
<evidence type="ECO:0000256" key="1">
    <source>
        <dbReference type="ARBA" id="ARBA00006432"/>
    </source>
</evidence>
<organism evidence="3 4">
    <name type="scientific">Rhizobium alvei</name>
    <dbReference type="NCBI Taxonomy" id="1132659"/>
    <lineage>
        <taxon>Bacteria</taxon>
        <taxon>Pseudomonadati</taxon>
        <taxon>Pseudomonadota</taxon>
        <taxon>Alphaproteobacteria</taxon>
        <taxon>Hyphomicrobiales</taxon>
        <taxon>Rhizobiaceae</taxon>
        <taxon>Rhizobium/Agrobacterium group</taxon>
        <taxon>Rhizobium</taxon>
    </lineage>
</organism>
<dbReference type="EMBL" id="JAUOZU010000006">
    <property type="protein sequence ID" value="MDO6963648.1"/>
    <property type="molecule type" value="Genomic_DNA"/>
</dbReference>
<dbReference type="InterPro" id="IPR000873">
    <property type="entry name" value="AMP-dep_synth/lig_dom"/>
</dbReference>
<dbReference type="SUPFAM" id="SSF56801">
    <property type="entry name" value="Acetyl-CoA synthetase-like"/>
    <property type="match status" value="1"/>
</dbReference>
<dbReference type="PANTHER" id="PTHR43201:SF8">
    <property type="entry name" value="ACYL-COA SYNTHETASE FAMILY MEMBER 3"/>
    <property type="match status" value="1"/>
</dbReference>
<protein>
    <submittedName>
        <fullName evidence="3">AMP-binding protein</fullName>
    </submittedName>
</protein>
<dbReference type="PROSITE" id="PS00455">
    <property type="entry name" value="AMP_BINDING"/>
    <property type="match status" value="1"/>
</dbReference>
<dbReference type="Pfam" id="PF00501">
    <property type="entry name" value="AMP-binding"/>
    <property type="match status" value="1"/>
</dbReference>
<comment type="similarity">
    <text evidence="1">Belongs to the ATP-dependent AMP-binding enzyme family.</text>
</comment>
<dbReference type="PANTHER" id="PTHR43201">
    <property type="entry name" value="ACYL-COA SYNTHETASE"/>
    <property type="match status" value="1"/>
</dbReference>
<dbReference type="RefSeq" id="WP_304375564.1">
    <property type="nucleotide sequence ID" value="NZ_JAUOZU010000006.1"/>
</dbReference>
<reference evidence="3" key="1">
    <citation type="journal article" date="2015" name="Int. J. Syst. Evol. Microbiol.">
        <title>Rhizobium alvei sp. nov., isolated from a freshwater river.</title>
        <authorList>
            <person name="Sheu S.Y."/>
            <person name="Huang H.W."/>
            <person name="Young C.C."/>
            <person name="Chen W.M."/>
        </authorList>
    </citation>
    <scope>NUCLEOTIDE SEQUENCE</scope>
    <source>
        <strain evidence="3">TNR-22</strain>
    </source>
</reference>